<keyword evidence="6 7" id="KW-0472">Membrane</keyword>
<evidence type="ECO:0000313" key="10">
    <source>
        <dbReference type="EMBL" id="MBM7480320.1"/>
    </source>
</evidence>
<dbReference type="Gene3D" id="1.10.3720.10">
    <property type="entry name" value="MetI-like"/>
    <property type="match status" value="1"/>
</dbReference>
<evidence type="ECO:0000256" key="7">
    <source>
        <dbReference type="RuleBase" id="RU363032"/>
    </source>
</evidence>
<feature type="domain" description="ABC transmembrane type-1" evidence="9">
    <location>
        <begin position="92"/>
        <end position="308"/>
    </location>
</feature>
<feature type="transmembrane region" description="Helical" evidence="7">
    <location>
        <begin position="287"/>
        <end position="309"/>
    </location>
</feature>
<accession>A0ABS2LIV1</accession>
<keyword evidence="5 7" id="KW-1133">Transmembrane helix</keyword>
<dbReference type="InterPro" id="IPR051393">
    <property type="entry name" value="ABC_transporter_permease"/>
</dbReference>
<feature type="transmembrane region" description="Helical" evidence="7">
    <location>
        <begin position="28"/>
        <end position="53"/>
    </location>
</feature>
<reference evidence="10 11" key="1">
    <citation type="submission" date="2021-01" db="EMBL/GenBank/DDBJ databases">
        <title>Sequencing the genomes of 1000 actinobacteria strains.</title>
        <authorList>
            <person name="Klenk H.-P."/>
        </authorList>
    </citation>
    <scope>NUCLEOTIDE SEQUENCE [LARGE SCALE GENOMIC DNA]</scope>
    <source>
        <strain evidence="10 11">DSM 46000</strain>
    </source>
</reference>
<dbReference type="PROSITE" id="PS50928">
    <property type="entry name" value="ABC_TM1"/>
    <property type="match status" value="1"/>
</dbReference>
<comment type="subcellular location">
    <subcellularLocation>
        <location evidence="1 7">Cell membrane</location>
        <topology evidence="1 7">Multi-pass membrane protein</topology>
    </subcellularLocation>
</comment>
<evidence type="ECO:0000256" key="2">
    <source>
        <dbReference type="ARBA" id="ARBA00022448"/>
    </source>
</evidence>
<evidence type="ECO:0000256" key="4">
    <source>
        <dbReference type="ARBA" id="ARBA00022692"/>
    </source>
</evidence>
<dbReference type="PANTHER" id="PTHR30193">
    <property type="entry name" value="ABC TRANSPORTER PERMEASE PROTEIN"/>
    <property type="match status" value="1"/>
</dbReference>
<feature type="transmembrane region" description="Helical" evidence="7">
    <location>
        <begin position="232"/>
        <end position="249"/>
    </location>
</feature>
<evidence type="ECO:0000256" key="1">
    <source>
        <dbReference type="ARBA" id="ARBA00004651"/>
    </source>
</evidence>
<evidence type="ECO:0000259" key="9">
    <source>
        <dbReference type="PROSITE" id="PS50928"/>
    </source>
</evidence>
<comment type="similarity">
    <text evidence="7">Belongs to the binding-protein-dependent transport system permease family.</text>
</comment>
<keyword evidence="11" id="KW-1185">Reference proteome</keyword>
<keyword evidence="4 7" id="KW-0812">Transmembrane</keyword>
<keyword evidence="10" id="KW-0762">Sugar transport</keyword>
<dbReference type="InterPro" id="IPR035906">
    <property type="entry name" value="MetI-like_sf"/>
</dbReference>
<dbReference type="CDD" id="cd06261">
    <property type="entry name" value="TM_PBP2"/>
    <property type="match status" value="1"/>
</dbReference>
<feature type="transmembrane region" description="Helical" evidence="7">
    <location>
        <begin position="96"/>
        <end position="117"/>
    </location>
</feature>
<feature type="transmembrane region" description="Helical" evidence="7">
    <location>
        <begin position="256"/>
        <end position="275"/>
    </location>
</feature>
<dbReference type="Proteomes" id="UP000698059">
    <property type="component" value="Unassembled WGS sequence"/>
</dbReference>
<evidence type="ECO:0000313" key="11">
    <source>
        <dbReference type="Proteomes" id="UP000698059"/>
    </source>
</evidence>
<dbReference type="Pfam" id="PF00528">
    <property type="entry name" value="BPD_transp_1"/>
    <property type="match status" value="1"/>
</dbReference>
<proteinExistence type="inferred from homology"/>
<evidence type="ECO:0000256" key="5">
    <source>
        <dbReference type="ARBA" id="ARBA00022989"/>
    </source>
</evidence>
<keyword evidence="3" id="KW-1003">Cell membrane</keyword>
<evidence type="ECO:0000256" key="3">
    <source>
        <dbReference type="ARBA" id="ARBA00022475"/>
    </source>
</evidence>
<dbReference type="InterPro" id="IPR000515">
    <property type="entry name" value="MetI-like"/>
</dbReference>
<evidence type="ECO:0000256" key="8">
    <source>
        <dbReference type="SAM" id="MobiDB-lite"/>
    </source>
</evidence>
<organism evidence="10 11">
    <name type="scientific">Oerskovia jenensis</name>
    <dbReference type="NCBI Taxonomy" id="162169"/>
    <lineage>
        <taxon>Bacteria</taxon>
        <taxon>Bacillati</taxon>
        <taxon>Actinomycetota</taxon>
        <taxon>Actinomycetes</taxon>
        <taxon>Micrococcales</taxon>
        <taxon>Cellulomonadaceae</taxon>
        <taxon>Oerskovia</taxon>
    </lineage>
</organism>
<feature type="transmembrane region" description="Helical" evidence="7">
    <location>
        <begin position="156"/>
        <end position="173"/>
    </location>
</feature>
<keyword evidence="2 7" id="KW-0813">Transport</keyword>
<feature type="transmembrane region" description="Helical" evidence="7">
    <location>
        <begin position="129"/>
        <end position="150"/>
    </location>
</feature>
<dbReference type="SUPFAM" id="SSF161098">
    <property type="entry name" value="MetI-like"/>
    <property type="match status" value="1"/>
</dbReference>
<feature type="region of interest" description="Disordered" evidence="8">
    <location>
        <begin position="1"/>
        <end position="20"/>
    </location>
</feature>
<protein>
    <submittedName>
        <fullName evidence="10">Multiple sugar transport system permease protein</fullName>
    </submittedName>
</protein>
<comment type="caution">
    <text evidence="10">The sequence shown here is derived from an EMBL/GenBank/DDBJ whole genome shotgun (WGS) entry which is preliminary data.</text>
</comment>
<dbReference type="PANTHER" id="PTHR30193:SF41">
    <property type="entry name" value="DIACETYLCHITOBIOSE UPTAKE SYSTEM PERMEASE PROTEIN NGCF"/>
    <property type="match status" value="1"/>
</dbReference>
<dbReference type="RefSeq" id="WP_307822589.1">
    <property type="nucleotide sequence ID" value="NZ_BAAAVF010000003.1"/>
</dbReference>
<name>A0ABS2LIV1_9CELL</name>
<dbReference type="EMBL" id="JAFBBO010000001">
    <property type="protein sequence ID" value="MBM7480320.1"/>
    <property type="molecule type" value="Genomic_DNA"/>
</dbReference>
<feature type="transmembrane region" description="Helical" evidence="7">
    <location>
        <begin position="180"/>
        <end position="202"/>
    </location>
</feature>
<gene>
    <name evidence="10" type="ORF">JOD49_003240</name>
</gene>
<sequence>MTATSAPARRRHEAPADKPARRRSPVTWVRGGGLSNLIFLLPVIVIFGVFSWFPIVRALLMSVQETNLVDTQFVGLDNFRYVLADPLLWTAVRNTAYFAFLALLFGYPVPLVAAVLMSEVRRYKGLYSALAYLPVVVPPVVAVLLWKFFYDAGPHGVFNTILGWVGLGPYPWLQDATTAMPSLVLAATWAGAGGTIIIYLAALTSVPPELYDAAEVDGAGVWRKVWHVTMPQLRGVLFITLILQIIGTAQVFLEPYLFTGGGPANSTITILLLIYNYAFANSLGGNYGAATALSLMLALALAAFSALYFRLTRSWSTS</sequence>
<evidence type="ECO:0000256" key="6">
    <source>
        <dbReference type="ARBA" id="ARBA00023136"/>
    </source>
</evidence>